<dbReference type="Proteomes" id="UP000515160">
    <property type="component" value="Chromosome 3"/>
</dbReference>
<keyword evidence="6" id="KW-1015">Disulfide bond</keyword>
<dbReference type="CDD" id="cd03127">
    <property type="entry name" value="tetraspanin_LEL"/>
    <property type="match status" value="1"/>
</dbReference>
<keyword evidence="5 7" id="KW-0472">Membrane</keyword>
<feature type="transmembrane region" description="Helical" evidence="7">
    <location>
        <begin position="51"/>
        <end position="73"/>
    </location>
</feature>
<dbReference type="AlphaFoldDB" id="A0A6P8XJU9"/>
<evidence type="ECO:0000256" key="2">
    <source>
        <dbReference type="ARBA" id="ARBA00006840"/>
    </source>
</evidence>
<keyword evidence="3 7" id="KW-0812">Transmembrane</keyword>
<protein>
    <recommendedName>
        <fullName evidence="7">Tetraspanin</fullName>
    </recommendedName>
</protein>
<dbReference type="SUPFAM" id="SSF48652">
    <property type="entry name" value="Tetraspanin"/>
    <property type="match status" value="1"/>
</dbReference>
<evidence type="ECO:0000256" key="6">
    <source>
        <dbReference type="PIRSR" id="PIRSR002419-1"/>
    </source>
</evidence>
<dbReference type="InterPro" id="IPR018499">
    <property type="entry name" value="Tetraspanin/Peripherin"/>
</dbReference>
<dbReference type="RefSeq" id="XP_034111635.1">
    <property type="nucleotide sequence ID" value="XM_034255744.2"/>
</dbReference>
<accession>A0A6P8XJU9</accession>
<evidence type="ECO:0000313" key="8">
    <source>
        <dbReference type="Proteomes" id="UP000515160"/>
    </source>
</evidence>
<feature type="disulfide bond" evidence="6">
    <location>
        <begin position="143"/>
        <end position="162"/>
    </location>
</feature>
<evidence type="ECO:0000256" key="7">
    <source>
        <dbReference type="RuleBase" id="RU361218"/>
    </source>
</evidence>
<gene>
    <name evidence="9" type="primary">LOC117572693</name>
</gene>
<dbReference type="InterPro" id="IPR000301">
    <property type="entry name" value="Tetraspanin_animals"/>
</dbReference>
<dbReference type="GeneID" id="117572693"/>
<dbReference type="Pfam" id="PF00335">
    <property type="entry name" value="Tetraspanin"/>
    <property type="match status" value="1"/>
</dbReference>
<reference evidence="9" key="1">
    <citation type="submission" date="2025-08" db="UniProtKB">
        <authorList>
            <consortium name="RefSeq"/>
        </authorList>
    </citation>
    <scope>IDENTIFICATION</scope>
    <source>
        <strain evidence="9">15112-1751.03</strain>
        <tissue evidence="9">Whole Adult</tissue>
    </source>
</reference>
<dbReference type="OrthoDB" id="71600at2759"/>
<comment type="subcellular location">
    <subcellularLocation>
        <location evidence="1 7">Membrane</location>
        <topology evidence="1 7">Multi-pass membrane protein</topology>
    </subcellularLocation>
</comment>
<evidence type="ECO:0000256" key="3">
    <source>
        <dbReference type="ARBA" id="ARBA00022692"/>
    </source>
</evidence>
<evidence type="ECO:0000256" key="4">
    <source>
        <dbReference type="ARBA" id="ARBA00022989"/>
    </source>
</evidence>
<feature type="transmembrane region" description="Helical" evidence="7">
    <location>
        <begin position="85"/>
        <end position="105"/>
    </location>
</feature>
<evidence type="ECO:0000256" key="1">
    <source>
        <dbReference type="ARBA" id="ARBA00004141"/>
    </source>
</evidence>
<dbReference type="PIRSF" id="PIRSF002419">
    <property type="entry name" value="Tetraspanin"/>
    <property type="match status" value="1"/>
</dbReference>
<dbReference type="PANTHER" id="PTHR19282:SF521">
    <property type="entry name" value="IP01817P-RELATED"/>
    <property type="match status" value="1"/>
</dbReference>
<proteinExistence type="inferred from homology"/>
<keyword evidence="8" id="KW-1185">Reference proteome</keyword>
<name>A0A6P8XJU9_DROAB</name>
<feature type="transmembrane region" description="Helical" evidence="7">
    <location>
        <begin position="197"/>
        <end position="220"/>
    </location>
</feature>
<feature type="disulfide bond" evidence="6">
    <location>
        <begin position="142"/>
        <end position="183"/>
    </location>
</feature>
<keyword evidence="4 7" id="KW-1133">Transmembrane helix</keyword>
<dbReference type="PANTHER" id="PTHR19282">
    <property type="entry name" value="TETRASPANIN"/>
    <property type="match status" value="1"/>
</dbReference>
<sequence length="234" mass="26078">MNCLAATLNFLLYLINIVFLIVGILLIVLGSIMLSHINQFYGIEELVETNAIPICITVLGVLIFIVSFFGCCGTWRQSACLTGTYATLMFILFLLQLVLTCWVAVNRQGFLNDMRDLVNTIWAENDAANDYPMGAIELTFNCCGDTNYLDYNTRNQTVPGTCCGYTNRTQACSPAIYENLEGCNAKFESFWVNNTDLIRWSGLGICLYEFIVFLLAAALTHSMRKSNSGRQVSA</sequence>
<evidence type="ECO:0000256" key="5">
    <source>
        <dbReference type="ARBA" id="ARBA00023136"/>
    </source>
</evidence>
<dbReference type="PRINTS" id="PR00259">
    <property type="entry name" value="TMFOUR"/>
</dbReference>
<organism evidence="8 9">
    <name type="scientific">Drosophila albomicans</name>
    <name type="common">Fruit fly</name>
    <dbReference type="NCBI Taxonomy" id="7291"/>
    <lineage>
        <taxon>Eukaryota</taxon>
        <taxon>Metazoa</taxon>
        <taxon>Ecdysozoa</taxon>
        <taxon>Arthropoda</taxon>
        <taxon>Hexapoda</taxon>
        <taxon>Insecta</taxon>
        <taxon>Pterygota</taxon>
        <taxon>Neoptera</taxon>
        <taxon>Endopterygota</taxon>
        <taxon>Diptera</taxon>
        <taxon>Brachycera</taxon>
        <taxon>Muscomorpha</taxon>
        <taxon>Ephydroidea</taxon>
        <taxon>Drosophilidae</taxon>
        <taxon>Drosophila</taxon>
    </lineage>
</organism>
<evidence type="ECO:0000313" key="9">
    <source>
        <dbReference type="RefSeq" id="XP_034111635.1"/>
    </source>
</evidence>
<dbReference type="InterPro" id="IPR008952">
    <property type="entry name" value="Tetraspanin_EC2_sf"/>
</dbReference>
<dbReference type="GO" id="GO:0005886">
    <property type="term" value="C:plasma membrane"/>
    <property type="evidence" value="ECO:0007669"/>
    <property type="project" value="TreeGrafter"/>
</dbReference>
<comment type="similarity">
    <text evidence="2 7">Belongs to the tetraspanin (TM4SF) family.</text>
</comment>
<dbReference type="Gene3D" id="1.10.1450.10">
    <property type="entry name" value="Tetraspanin"/>
    <property type="match status" value="1"/>
</dbReference>
<feature type="transmembrane region" description="Helical" evidence="7">
    <location>
        <begin position="12"/>
        <end position="31"/>
    </location>
</feature>